<organism evidence="1 2">
    <name type="scientific">Vanrija pseudolonga</name>
    <dbReference type="NCBI Taxonomy" id="143232"/>
    <lineage>
        <taxon>Eukaryota</taxon>
        <taxon>Fungi</taxon>
        <taxon>Dikarya</taxon>
        <taxon>Basidiomycota</taxon>
        <taxon>Agaricomycotina</taxon>
        <taxon>Tremellomycetes</taxon>
        <taxon>Trichosporonales</taxon>
        <taxon>Trichosporonaceae</taxon>
        <taxon>Vanrija</taxon>
    </lineage>
</organism>
<proteinExistence type="predicted"/>
<keyword evidence="2" id="KW-1185">Reference proteome</keyword>
<dbReference type="GeneID" id="87811330"/>
<name>A0AAF1BQ56_9TREE</name>
<evidence type="ECO:0000313" key="2">
    <source>
        <dbReference type="Proteomes" id="UP000827549"/>
    </source>
</evidence>
<sequence>MSKPNTSPKAKGPVVLDDNAKVADSTTVYDSASTASSNILEPRTYIDPAADVVLRSTDGREFRVWSYFLKANS</sequence>
<dbReference type="RefSeq" id="XP_062630670.1">
    <property type="nucleotide sequence ID" value="XM_062774686.1"/>
</dbReference>
<gene>
    <name evidence="1" type="ORF">LOC62_06G008163</name>
</gene>
<dbReference type="Proteomes" id="UP000827549">
    <property type="component" value="Chromosome 6"/>
</dbReference>
<dbReference type="EMBL" id="CP086719">
    <property type="protein sequence ID" value="WOO84644.1"/>
    <property type="molecule type" value="Genomic_DNA"/>
</dbReference>
<accession>A0AAF1BQ56</accession>
<protein>
    <submittedName>
        <fullName evidence="1">Uncharacterized protein</fullName>
    </submittedName>
</protein>
<dbReference type="AlphaFoldDB" id="A0AAF1BQ56"/>
<reference evidence="1" key="1">
    <citation type="submission" date="2023-10" db="EMBL/GenBank/DDBJ databases">
        <authorList>
            <person name="Noh H."/>
        </authorList>
    </citation>
    <scope>NUCLEOTIDE SEQUENCE</scope>
    <source>
        <strain evidence="1">DUCC4014</strain>
    </source>
</reference>
<evidence type="ECO:0000313" key="1">
    <source>
        <dbReference type="EMBL" id="WOO84644.1"/>
    </source>
</evidence>